<name>A0A165ZNW7_9EURY</name>
<organism evidence="5 6">
    <name type="scientific">Methanobrevibacter filiformis</name>
    <dbReference type="NCBI Taxonomy" id="55758"/>
    <lineage>
        <taxon>Archaea</taxon>
        <taxon>Methanobacteriati</taxon>
        <taxon>Methanobacteriota</taxon>
        <taxon>Methanomada group</taxon>
        <taxon>Methanobacteria</taxon>
        <taxon>Methanobacteriales</taxon>
        <taxon>Methanobacteriaceae</taxon>
        <taxon>Methanobrevibacter</taxon>
    </lineage>
</organism>
<proteinExistence type="inferred from homology"/>
<dbReference type="REBASE" id="159256">
    <property type="entry name" value="S.Mfi11501ORF15780P"/>
</dbReference>
<evidence type="ECO:0000313" key="5">
    <source>
        <dbReference type="EMBL" id="KZX10966.1"/>
    </source>
</evidence>
<keyword evidence="2" id="KW-0680">Restriction system</keyword>
<dbReference type="InterPro" id="IPR052021">
    <property type="entry name" value="Type-I_RS_S_subunit"/>
</dbReference>
<dbReference type="InterPro" id="IPR044946">
    <property type="entry name" value="Restrct_endonuc_typeI_TRD_sf"/>
</dbReference>
<dbReference type="PATRIC" id="fig|55758.3.peg.1779"/>
<accession>A0A165ZNW7</accession>
<gene>
    <name evidence="5" type="ORF">MBFIL_15780</name>
</gene>
<keyword evidence="6" id="KW-1185">Reference proteome</keyword>
<feature type="domain" description="Type I restriction modification DNA specificity" evidence="4">
    <location>
        <begin position="224"/>
        <end position="387"/>
    </location>
</feature>
<dbReference type="RefSeq" id="WP_066973389.1">
    <property type="nucleotide sequence ID" value="NZ_LWMT01000261.1"/>
</dbReference>
<dbReference type="OrthoDB" id="81835at2157"/>
<feature type="domain" description="Type I restriction modification DNA specificity" evidence="4">
    <location>
        <begin position="17"/>
        <end position="193"/>
    </location>
</feature>
<dbReference type="PANTHER" id="PTHR30408:SF12">
    <property type="entry name" value="TYPE I RESTRICTION ENZYME MJAVIII SPECIFICITY SUBUNIT"/>
    <property type="match status" value="1"/>
</dbReference>
<comment type="caution">
    <text evidence="5">The sequence shown here is derived from an EMBL/GenBank/DDBJ whole genome shotgun (WGS) entry which is preliminary data.</text>
</comment>
<dbReference type="PANTHER" id="PTHR30408">
    <property type="entry name" value="TYPE-1 RESTRICTION ENZYME ECOKI SPECIFICITY PROTEIN"/>
    <property type="match status" value="1"/>
</dbReference>
<keyword evidence="3" id="KW-0238">DNA-binding</keyword>
<dbReference type="CDD" id="cd17244">
    <property type="entry name" value="RMtype1_S_Apa101655I-TRD2-CR2_like"/>
    <property type="match status" value="1"/>
</dbReference>
<dbReference type="GO" id="GO:0003677">
    <property type="term" value="F:DNA binding"/>
    <property type="evidence" value="ECO:0007669"/>
    <property type="project" value="UniProtKB-KW"/>
</dbReference>
<evidence type="ECO:0000256" key="2">
    <source>
        <dbReference type="ARBA" id="ARBA00022747"/>
    </source>
</evidence>
<evidence type="ECO:0000256" key="3">
    <source>
        <dbReference type="ARBA" id="ARBA00023125"/>
    </source>
</evidence>
<evidence type="ECO:0000259" key="4">
    <source>
        <dbReference type="Pfam" id="PF01420"/>
    </source>
</evidence>
<reference evidence="5 6" key="1">
    <citation type="submission" date="2016-04" db="EMBL/GenBank/DDBJ databases">
        <title>Genome sequence of Methanobrevibacter filiformis DSM 11501.</title>
        <authorList>
            <person name="Poehlein A."/>
            <person name="Seedorf H."/>
            <person name="Daniel R."/>
        </authorList>
    </citation>
    <scope>NUCLEOTIDE SEQUENCE [LARGE SCALE GENOMIC DNA]</scope>
    <source>
        <strain evidence="5 6">DSM 11501</strain>
    </source>
</reference>
<evidence type="ECO:0000256" key="1">
    <source>
        <dbReference type="ARBA" id="ARBA00010923"/>
    </source>
</evidence>
<dbReference type="AlphaFoldDB" id="A0A165ZNW7"/>
<dbReference type="Pfam" id="PF01420">
    <property type="entry name" value="Methylase_S"/>
    <property type="match status" value="2"/>
</dbReference>
<comment type="similarity">
    <text evidence="1">Belongs to the type-I restriction system S methylase family.</text>
</comment>
<dbReference type="GO" id="GO:0009307">
    <property type="term" value="P:DNA restriction-modification system"/>
    <property type="evidence" value="ECO:0007669"/>
    <property type="project" value="UniProtKB-KW"/>
</dbReference>
<dbReference type="STRING" id="55758.MBFIL_15780"/>
<dbReference type="Proteomes" id="UP000077066">
    <property type="component" value="Unassembled WGS sequence"/>
</dbReference>
<dbReference type="Gene3D" id="1.10.287.1120">
    <property type="entry name" value="Bipartite methylase S protein"/>
    <property type="match status" value="2"/>
</dbReference>
<dbReference type="InterPro" id="IPR000055">
    <property type="entry name" value="Restrct_endonuc_typeI_TRD"/>
</dbReference>
<dbReference type="EMBL" id="LWMT01000261">
    <property type="protein sequence ID" value="KZX10966.1"/>
    <property type="molecule type" value="Genomic_DNA"/>
</dbReference>
<sequence length="408" mass="47422">MSKNNTPKLRFPEFSDHWEEKKLGEIAYIKGRIGWKNLKQSEYTEDGPYLIAGKHIHNGVIHWKKCDHISYERYKESEEIALENGDIIFSKDGSLGNPALIENLKVEATINGTMMLVRFGNNLVNPSYFYQILNSNYFFRLLYVLKSGSSIPHIFQRDMKNFKFPLSKIKEQTKIANFLTQVDEKINLLEKKLDIFKDFKKFCLQQLFAQKLRFKNANDENYPEWEKISLGKIAAVKKGFTPSTNNSSNWDEGDIPWLSIADMKKGKYLDHTSKQITKKGSNDKDMVKKGSLIMSFKLTIGRLAILNRDMYTNEAICNFQWYSSSVLTEYMYYYLNSINMKKYGSQAAKGITLNNDSLETIPIKLPIFEEQEKIANFLINLDNKLDKIAIELENTKEFKKGLLQQMFI</sequence>
<dbReference type="SUPFAM" id="SSF116734">
    <property type="entry name" value="DNA methylase specificity domain"/>
    <property type="match status" value="2"/>
</dbReference>
<protein>
    <submittedName>
        <fullName evidence="5">EcoKI restriction-modification system protein HsdS</fullName>
    </submittedName>
</protein>
<dbReference type="Gene3D" id="3.90.220.20">
    <property type="entry name" value="DNA methylase specificity domains"/>
    <property type="match status" value="2"/>
</dbReference>
<evidence type="ECO:0000313" key="6">
    <source>
        <dbReference type="Proteomes" id="UP000077066"/>
    </source>
</evidence>